<name>A0A834X892_9FABA</name>
<evidence type="ECO:0000313" key="1">
    <source>
        <dbReference type="EMBL" id="KAF7839875.1"/>
    </source>
</evidence>
<evidence type="ECO:0000313" key="2">
    <source>
        <dbReference type="Proteomes" id="UP000634136"/>
    </source>
</evidence>
<reference evidence="1" key="1">
    <citation type="submission" date="2020-09" db="EMBL/GenBank/DDBJ databases">
        <title>Genome-Enabled Discovery of Anthraquinone Biosynthesis in Senna tora.</title>
        <authorList>
            <person name="Kang S.-H."/>
            <person name="Pandey R.P."/>
            <person name="Lee C.-M."/>
            <person name="Sim J.-S."/>
            <person name="Jeong J.-T."/>
            <person name="Choi B.-S."/>
            <person name="Jung M."/>
            <person name="Ginzburg D."/>
            <person name="Zhao K."/>
            <person name="Won S.Y."/>
            <person name="Oh T.-J."/>
            <person name="Yu Y."/>
            <person name="Kim N.-H."/>
            <person name="Lee O.R."/>
            <person name="Lee T.-H."/>
            <person name="Bashyal P."/>
            <person name="Kim T.-S."/>
            <person name="Lee W.-H."/>
            <person name="Kawkins C."/>
            <person name="Kim C.-K."/>
            <person name="Kim J.S."/>
            <person name="Ahn B.O."/>
            <person name="Rhee S.Y."/>
            <person name="Sohng J.K."/>
        </authorList>
    </citation>
    <scope>NUCLEOTIDE SEQUENCE</scope>
    <source>
        <tissue evidence="1">Leaf</tissue>
    </source>
</reference>
<comment type="caution">
    <text evidence="1">The sequence shown here is derived from an EMBL/GenBank/DDBJ whole genome shotgun (WGS) entry which is preliminary data.</text>
</comment>
<dbReference type="Proteomes" id="UP000634136">
    <property type="component" value="Unassembled WGS sequence"/>
</dbReference>
<proteinExistence type="predicted"/>
<keyword evidence="2" id="KW-1185">Reference proteome</keyword>
<sequence length="75" mass="8638">MEEKDLPLPSIPVSADLEVYEVQNPQDIKNDHIETAHKQRADFHSLTNNDKDFPAHLKWIGFHSLTNNDNVFPLT</sequence>
<organism evidence="1 2">
    <name type="scientific">Senna tora</name>
    <dbReference type="NCBI Taxonomy" id="362788"/>
    <lineage>
        <taxon>Eukaryota</taxon>
        <taxon>Viridiplantae</taxon>
        <taxon>Streptophyta</taxon>
        <taxon>Embryophyta</taxon>
        <taxon>Tracheophyta</taxon>
        <taxon>Spermatophyta</taxon>
        <taxon>Magnoliopsida</taxon>
        <taxon>eudicotyledons</taxon>
        <taxon>Gunneridae</taxon>
        <taxon>Pentapetalae</taxon>
        <taxon>rosids</taxon>
        <taxon>fabids</taxon>
        <taxon>Fabales</taxon>
        <taxon>Fabaceae</taxon>
        <taxon>Caesalpinioideae</taxon>
        <taxon>Cassia clade</taxon>
        <taxon>Senna</taxon>
    </lineage>
</organism>
<protein>
    <submittedName>
        <fullName evidence="1">Uncharacterized protein</fullName>
    </submittedName>
</protein>
<accession>A0A834X892</accession>
<dbReference type="AlphaFoldDB" id="A0A834X892"/>
<gene>
    <name evidence="1" type="ORF">G2W53_008357</name>
</gene>
<dbReference type="EMBL" id="JAAIUW010000003">
    <property type="protein sequence ID" value="KAF7839875.1"/>
    <property type="molecule type" value="Genomic_DNA"/>
</dbReference>